<dbReference type="InterPro" id="IPR001128">
    <property type="entry name" value="Cyt_P450"/>
</dbReference>
<evidence type="ECO:0000256" key="7">
    <source>
        <dbReference type="ARBA" id="ARBA00023033"/>
    </source>
</evidence>
<dbReference type="CDD" id="cd11058">
    <property type="entry name" value="CYP60B-like"/>
    <property type="match status" value="1"/>
</dbReference>
<evidence type="ECO:0000256" key="9">
    <source>
        <dbReference type="RuleBase" id="RU000461"/>
    </source>
</evidence>
<dbReference type="GO" id="GO:0005506">
    <property type="term" value="F:iron ion binding"/>
    <property type="evidence" value="ECO:0007669"/>
    <property type="project" value="InterPro"/>
</dbReference>
<organism evidence="10 11">
    <name type="scientific">Colletotrichum tofieldiae</name>
    <dbReference type="NCBI Taxonomy" id="708197"/>
    <lineage>
        <taxon>Eukaryota</taxon>
        <taxon>Fungi</taxon>
        <taxon>Dikarya</taxon>
        <taxon>Ascomycota</taxon>
        <taxon>Pezizomycotina</taxon>
        <taxon>Sordariomycetes</taxon>
        <taxon>Hypocreomycetidae</taxon>
        <taxon>Glomerellales</taxon>
        <taxon>Glomerellaceae</taxon>
        <taxon>Colletotrichum</taxon>
        <taxon>Colletotrichum spaethianum species complex</taxon>
    </lineage>
</organism>
<dbReference type="InterPro" id="IPR017972">
    <property type="entry name" value="Cyt_P450_CS"/>
</dbReference>
<evidence type="ECO:0000256" key="1">
    <source>
        <dbReference type="ARBA" id="ARBA00001971"/>
    </source>
</evidence>
<keyword evidence="7 9" id="KW-0503">Monooxygenase</keyword>
<evidence type="ECO:0000256" key="4">
    <source>
        <dbReference type="ARBA" id="ARBA00022723"/>
    </source>
</evidence>
<keyword evidence="5 9" id="KW-0560">Oxidoreductase</keyword>
<dbReference type="EMBL" id="LFIV01000148">
    <property type="protein sequence ID" value="KZL67297.1"/>
    <property type="molecule type" value="Genomic_DNA"/>
</dbReference>
<dbReference type="InterPro" id="IPR036396">
    <property type="entry name" value="Cyt_P450_sf"/>
</dbReference>
<dbReference type="GO" id="GO:0016705">
    <property type="term" value="F:oxidoreductase activity, acting on paired donors, with incorporation or reduction of molecular oxygen"/>
    <property type="evidence" value="ECO:0007669"/>
    <property type="project" value="InterPro"/>
</dbReference>
<dbReference type="AlphaFoldDB" id="A0A161Y685"/>
<evidence type="ECO:0000256" key="2">
    <source>
        <dbReference type="ARBA" id="ARBA00010617"/>
    </source>
</evidence>
<comment type="caution">
    <text evidence="10">The sequence shown here is derived from an EMBL/GenBank/DDBJ whole genome shotgun (WGS) entry which is preliminary data.</text>
</comment>
<keyword evidence="3 8" id="KW-0349">Heme</keyword>
<sequence length="527" mass="59437">MSDFLWLLRWCAAVCASHTAIAAVLIIFCVSFLVRCHARALVDMVQLALLTVYRIVYNIYFHPLRHYPGPRLWAATRLPWNFVNLQGNLAWRIRALHERYGPVIRIAPDELSYTSSAAWRKIYGQRSPEFAKCFDGRGIAGPGITNPAVRNGGIVTADQEPHARLRKAVLPAFSERALREQGDILQLYADKLVEQLRYSSKSGAPQDIVKWFSLASFDIISDLAFGQAAGCLDDASQPWLQVIGARAQGIVRYQFAIHYGLESWLEWLASKAQKAAVKKHGELTAAKVKRRLQQTDSKKDFMSYILENPQADLSNTDLIRMASAFIVAGSGTTATALSGITFHLCSNPEKYLKLTEEIRHAFHNGTEISMTSTGELRYLRAVIEEGLRMYPPSPSTLPRFVPGKGEVIDGKWVPGGMAVGVHQLSAGHSKHNWKSPQNFVPERWLESNDDLSFTKDDKQASQPFSLGPRNCIGKSMAYAELRIVLAKILWHFDLELTEESKDWPSKQKIYLIWQKVPLMVRLRHRYS</sequence>
<dbReference type="PRINTS" id="PR00463">
    <property type="entry name" value="EP450I"/>
</dbReference>
<reference evidence="10 11" key="1">
    <citation type="submission" date="2015-06" db="EMBL/GenBank/DDBJ databases">
        <title>Survival trade-offs in plant roots during colonization by closely related pathogenic and mutualistic fungi.</title>
        <authorList>
            <person name="Hacquard S."/>
            <person name="Kracher B."/>
            <person name="Hiruma K."/>
            <person name="Weinman A."/>
            <person name="Muench P."/>
            <person name="Garrido Oter R."/>
            <person name="Ver Loren van Themaat E."/>
            <person name="Dallerey J.-F."/>
            <person name="Damm U."/>
            <person name="Henrissat B."/>
            <person name="Lespinet O."/>
            <person name="Thon M."/>
            <person name="Kemen E."/>
            <person name="McHardy A.C."/>
            <person name="Schulze-Lefert P."/>
            <person name="O'Connell R.J."/>
        </authorList>
    </citation>
    <scope>NUCLEOTIDE SEQUENCE [LARGE SCALE GENOMIC DNA]</scope>
    <source>
        <strain evidence="10 11">0861</strain>
    </source>
</reference>
<keyword evidence="11" id="KW-1185">Reference proteome</keyword>
<evidence type="ECO:0000313" key="11">
    <source>
        <dbReference type="Proteomes" id="UP000076552"/>
    </source>
</evidence>
<keyword evidence="4 8" id="KW-0479">Metal-binding</keyword>
<protein>
    <submittedName>
        <fullName evidence="10">Cytochrome P450</fullName>
    </submittedName>
</protein>
<dbReference type="InterPro" id="IPR050121">
    <property type="entry name" value="Cytochrome_P450_monoxygenase"/>
</dbReference>
<dbReference type="InterPro" id="IPR002401">
    <property type="entry name" value="Cyt_P450_E_grp-I"/>
</dbReference>
<dbReference type="GO" id="GO:0004497">
    <property type="term" value="F:monooxygenase activity"/>
    <property type="evidence" value="ECO:0007669"/>
    <property type="project" value="UniProtKB-KW"/>
</dbReference>
<dbReference type="Proteomes" id="UP000076552">
    <property type="component" value="Unassembled WGS sequence"/>
</dbReference>
<dbReference type="PANTHER" id="PTHR24305">
    <property type="entry name" value="CYTOCHROME P450"/>
    <property type="match status" value="1"/>
</dbReference>
<evidence type="ECO:0000256" key="3">
    <source>
        <dbReference type="ARBA" id="ARBA00022617"/>
    </source>
</evidence>
<dbReference type="PANTHER" id="PTHR24305:SF230">
    <property type="entry name" value="P450, PUTATIVE (EUROFUNG)-RELATED"/>
    <property type="match status" value="1"/>
</dbReference>
<dbReference type="Gene3D" id="1.10.630.10">
    <property type="entry name" value="Cytochrome P450"/>
    <property type="match status" value="1"/>
</dbReference>
<evidence type="ECO:0000313" key="10">
    <source>
        <dbReference type="EMBL" id="KZL67297.1"/>
    </source>
</evidence>
<gene>
    <name evidence="10" type="ORF">CT0861_10307</name>
</gene>
<dbReference type="PRINTS" id="PR00385">
    <property type="entry name" value="P450"/>
</dbReference>
<proteinExistence type="inferred from homology"/>
<evidence type="ECO:0000256" key="5">
    <source>
        <dbReference type="ARBA" id="ARBA00023002"/>
    </source>
</evidence>
<name>A0A161Y685_9PEZI</name>
<accession>A0A161Y685</accession>
<keyword evidence="6 8" id="KW-0408">Iron</keyword>
<dbReference type="GO" id="GO:0020037">
    <property type="term" value="F:heme binding"/>
    <property type="evidence" value="ECO:0007669"/>
    <property type="project" value="InterPro"/>
</dbReference>
<dbReference type="SUPFAM" id="SSF48264">
    <property type="entry name" value="Cytochrome P450"/>
    <property type="match status" value="1"/>
</dbReference>
<dbReference type="STRING" id="708197.A0A161Y685"/>
<dbReference type="Pfam" id="PF00067">
    <property type="entry name" value="p450"/>
    <property type="match status" value="1"/>
</dbReference>
<comment type="cofactor">
    <cofactor evidence="1 8">
        <name>heme</name>
        <dbReference type="ChEBI" id="CHEBI:30413"/>
    </cofactor>
</comment>
<evidence type="ECO:0000256" key="8">
    <source>
        <dbReference type="PIRSR" id="PIRSR602401-1"/>
    </source>
</evidence>
<dbReference type="PROSITE" id="PS00086">
    <property type="entry name" value="CYTOCHROME_P450"/>
    <property type="match status" value="1"/>
</dbReference>
<feature type="binding site" description="axial binding residue" evidence="8">
    <location>
        <position position="471"/>
    </location>
    <ligand>
        <name>heme</name>
        <dbReference type="ChEBI" id="CHEBI:30413"/>
    </ligand>
    <ligandPart>
        <name>Fe</name>
        <dbReference type="ChEBI" id="CHEBI:18248"/>
    </ligandPart>
</feature>
<comment type="similarity">
    <text evidence="2 9">Belongs to the cytochrome P450 family.</text>
</comment>
<evidence type="ECO:0000256" key="6">
    <source>
        <dbReference type="ARBA" id="ARBA00023004"/>
    </source>
</evidence>